<protein>
    <submittedName>
        <fullName evidence="1">Uncharacterized protein</fullName>
    </submittedName>
</protein>
<name>A0A1Q9BR73_SYMMI</name>
<keyword evidence="2" id="KW-1185">Reference proteome</keyword>
<feature type="non-terminal residue" evidence="1">
    <location>
        <position position="1"/>
    </location>
</feature>
<organism evidence="1 2">
    <name type="scientific">Symbiodinium microadriaticum</name>
    <name type="common">Dinoflagellate</name>
    <name type="synonym">Zooxanthella microadriatica</name>
    <dbReference type="NCBI Taxonomy" id="2951"/>
    <lineage>
        <taxon>Eukaryota</taxon>
        <taxon>Sar</taxon>
        <taxon>Alveolata</taxon>
        <taxon>Dinophyceae</taxon>
        <taxon>Suessiales</taxon>
        <taxon>Symbiodiniaceae</taxon>
        <taxon>Symbiodinium</taxon>
    </lineage>
</organism>
<accession>A0A1Q9BR73</accession>
<dbReference type="AlphaFoldDB" id="A0A1Q9BR73"/>
<proteinExistence type="predicted"/>
<evidence type="ECO:0000313" key="2">
    <source>
        <dbReference type="Proteomes" id="UP000186817"/>
    </source>
</evidence>
<dbReference type="OrthoDB" id="10580018at2759"/>
<comment type="caution">
    <text evidence="1">The sequence shown here is derived from an EMBL/GenBank/DDBJ whole genome shotgun (WGS) entry which is preliminary data.</text>
</comment>
<evidence type="ECO:0000313" key="1">
    <source>
        <dbReference type="EMBL" id="OLP73183.1"/>
    </source>
</evidence>
<dbReference type="EMBL" id="LSRX01006133">
    <property type="protein sequence ID" value="OLP73183.1"/>
    <property type="molecule type" value="Genomic_DNA"/>
</dbReference>
<dbReference type="Proteomes" id="UP000186817">
    <property type="component" value="Unassembled WGS sequence"/>
</dbReference>
<gene>
    <name evidence="1" type="ORF">AK812_SmicGene47680</name>
</gene>
<sequence>TFYDDLDKISQLETVDLHTYKKCIKAIFQEIAVVFSPQNLGPGDKIILVSCKAHFTLNSDP</sequence>
<reference evidence="1 2" key="1">
    <citation type="submission" date="2016-02" db="EMBL/GenBank/DDBJ databases">
        <title>Genome analysis of coral dinoflagellate symbionts highlights evolutionary adaptations to a symbiotic lifestyle.</title>
        <authorList>
            <person name="Aranda M."/>
            <person name="Li Y."/>
            <person name="Liew Y.J."/>
            <person name="Baumgarten S."/>
            <person name="Simakov O."/>
            <person name="Wilson M."/>
            <person name="Piel J."/>
            <person name="Ashoor H."/>
            <person name="Bougouffa S."/>
            <person name="Bajic V.B."/>
            <person name="Ryu T."/>
            <person name="Ravasi T."/>
            <person name="Bayer T."/>
            <person name="Micklem G."/>
            <person name="Kim H."/>
            <person name="Bhak J."/>
            <person name="Lajeunesse T.C."/>
            <person name="Voolstra C.R."/>
        </authorList>
    </citation>
    <scope>NUCLEOTIDE SEQUENCE [LARGE SCALE GENOMIC DNA]</scope>
    <source>
        <strain evidence="1 2">CCMP2467</strain>
    </source>
</reference>